<protein>
    <submittedName>
        <fullName evidence="4">Protein FAM32A</fullName>
    </submittedName>
</protein>
<dbReference type="PANTHER" id="PTHR13282:SF6">
    <property type="entry name" value="PROTEIN FAM32A"/>
    <property type="match status" value="1"/>
</dbReference>
<keyword evidence="3" id="KW-1185">Reference proteome</keyword>
<organism evidence="3 4">
    <name type="scientific">Hyalella azteca</name>
    <name type="common">Amphipod</name>
    <dbReference type="NCBI Taxonomy" id="294128"/>
    <lineage>
        <taxon>Eukaryota</taxon>
        <taxon>Metazoa</taxon>
        <taxon>Ecdysozoa</taxon>
        <taxon>Arthropoda</taxon>
        <taxon>Crustacea</taxon>
        <taxon>Multicrustacea</taxon>
        <taxon>Malacostraca</taxon>
        <taxon>Eumalacostraca</taxon>
        <taxon>Peracarida</taxon>
        <taxon>Amphipoda</taxon>
        <taxon>Senticaudata</taxon>
        <taxon>Talitrida</taxon>
        <taxon>Talitroidea</taxon>
        <taxon>Hyalellidae</taxon>
        <taxon>Hyalella</taxon>
    </lineage>
</organism>
<dbReference type="KEGG" id="hazt:108671572"/>
<evidence type="ECO:0000256" key="1">
    <source>
        <dbReference type="ARBA" id="ARBA00008948"/>
    </source>
</evidence>
<comment type="similarity">
    <text evidence="1">Belongs to the FAM32 family.</text>
</comment>
<dbReference type="Proteomes" id="UP000694843">
    <property type="component" value="Unplaced"/>
</dbReference>
<dbReference type="GO" id="GO:0005730">
    <property type="term" value="C:nucleolus"/>
    <property type="evidence" value="ECO:0007669"/>
    <property type="project" value="TreeGrafter"/>
</dbReference>
<evidence type="ECO:0000256" key="2">
    <source>
        <dbReference type="SAM" id="MobiDB-lite"/>
    </source>
</evidence>
<dbReference type="OrthoDB" id="205403at2759"/>
<reference evidence="4" key="1">
    <citation type="submission" date="2025-08" db="UniProtKB">
        <authorList>
            <consortium name="RefSeq"/>
        </authorList>
    </citation>
    <scope>IDENTIFICATION</scope>
    <source>
        <tissue evidence="4">Whole organism</tissue>
    </source>
</reference>
<dbReference type="InterPro" id="IPR013865">
    <property type="entry name" value="FAM32A"/>
</dbReference>
<gene>
    <name evidence="4" type="primary">LOC108671572</name>
</gene>
<proteinExistence type="inferred from homology"/>
<dbReference type="AlphaFoldDB" id="A0A8B7NN62"/>
<feature type="region of interest" description="Disordered" evidence="2">
    <location>
        <begin position="20"/>
        <end position="46"/>
    </location>
</feature>
<feature type="region of interest" description="Disordered" evidence="2">
    <location>
        <begin position="73"/>
        <end position="103"/>
    </location>
</feature>
<name>A0A8B7NN62_HYAAZ</name>
<dbReference type="PANTHER" id="PTHR13282">
    <property type="entry name" value="PROTEIN FAM32A"/>
    <property type="match status" value="1"/>
</dbReference>
<evidence type="ECO:0000313" key="3">
    <source>
        <dbReference type="Proteomes" id="UP000694843"/>
    </source>
</evidence>
<dbReference type="GeneID" id="108671572"/>
<feature type="compositionally biased region" description="Basic and acidic residues" evidence="2">
    <location>
        <begin position="73"/>
        <end position="82"/>
    </location>
</feature>
<accession>A0A8B7NN62</accession>
<sequence>MSDSVYFVASKEPLKLKGVKDSGIKKKKKKAKNAEKDAPGAPDVHNNVLVSSISGNKACAIQRTKAEMHFLKRQRQMEEDRIKKKASKSHKEKVEEFNRNLDSQSEHFDIPKVSWTK</sequence>
<evidence type="ECO:0000313" key="4">
    <source>
        <dbReference type="RefSeq" id="XP_018014621.1"/>
    </source>
</evidence>
<dbReference type="RefSeq" id="XP_018014621.1">
    <property type="nucleotide sequence ID" value="XM_018159132.2"/>
</dbReference>
<feature type="compositionally biased region" description="Basic and acidic residues" evidence="2">
    <location>
        <begin position="92"/>
        <end position="103"/>
    </location>
</feature>